<organism evidence="10 11">
    <name type="scientific">Blastocystis sp. subtype 1 (strain ATCC 50177 / NandII)</name>
    <dbReference type="NCBI Taxonomy" id="478820"/>
    <lineage>
        <taxon>Eukaryota</taxon>
        <taxon>Sar</taxon>
        <taxon>Stramenopiles</taxon>
        <taxon>Bigyra</taxon>
        <taxon>Opalozoa</taxon>
        <taxon>Opalinata</taxon>
        <taxon>Blastocystidae</taxon>
        <taxon>Blastocystis</taxon>
    </lineage>
</organism>
<evidence type="ECO:0000256" key="8">
    <source>
        <dbReference type="SAM" id="SignalP"/>
    </source>
</evidence>
<evidence type="ECO:0000256" key="2">
    <source>
        <dbReference type="ARBA" id="ARBA00009743"/>
    </source>
</evidence>
<dbReference type="PRINTS" id="PR00740">
    <property type="entry name" value="GLHYDRLASE27"/>
</dbReference>
<dbReference type="CDD" id="cd14792">
    <property type="entry name" value="GH27"/>
    <property type="match status" value="1"/>
</dbReference>
<dbReference type="GO" id="GO:0004557">
    <property type="term" value="F:alpha-galactosidase activity"/>
    <property type="evidence" value="ECO:0007669"/>
    <property type="project" value="UniProtKB-EC"/>
</dbReference>
<dbReference type="PROSITE" id="PS00512">
    <property type="entry name" value="ALPHA_GALACTOSIDASE"/>
    <property type="match status" value="1"/>
</dbReference>
<reference evidence="10 11" key="1">
    <citation type="submission" date="2016-05" db="EMBL/GenBank/DDBJ databases">
        <title>Nuclear genome of Blastocystis sp. subtype 1 NandII.</title>
        <authorList>
            <person name="Gentekaki E."/>
            <person name="Curtis B."/>
            <person name="Stairs C."/>
            <person name="Eme L."/>
            <person name="Herman E."/>
            <person name="Klimes V."/>
            <person name="Arias M.C."/>
            <person name="Elias M."/>
            <person name="Hilliou F."/>
            <person name="Klute M."/>
            <person name="Malik S.-B."/>
            <person name="Pightling A."/>
            <person name="Rachubinski R."/>
            <person name="Salas D."/>
            <person name="Schlacht A."/>
            <person name="Suga H."/>
            <person name="Archibald J."/>
            <person name="Ball S.G."/>
            <person name="Clark G."/>
            <person name="Dacks J."/>
            <person name="Van Der Giezen M."/>
            <person name="Tsaousis A."/>
            <person name="Roger A."/>
        </authorList>
    </citation>
    <scope>NUCLEOTIDE SEQUENCE [LARGE SCALE GENOMIC DNA]</scope>
    <source>
        <strain evidence="11">ATCC 50177 / NandII</strain>
    </source>
</reference>
<dbReference type="GO" id="GO:0009311">
    <property type="term" value="P:oligosaccharide metabolic process"/>
    <property type="evidence" value="ECO:0007669"/>
    <property type="project" value="TreeGrafter"/>
</dbReference>
<protein>
    <recommendedName>
        <fullName evidence="3 7">Alpha-galactosidase</fullName>
        <ecNumber evidence="3 7">3.2.1.22</ecNumber>
    </recommendedName>
    <alternativeName>
        <fullName evidence="7">Melibiase</fullName>
    </alternativeName>
</protein>
<dbReference type="Pfam" id="PF17801">
    <property type="entry name" value="Melibiase_C"/>
    <property type="match status" value="1"/>
</dbReference>
<dbReference type="InterPro" id="IPR000111">
    <property type="entry name" value="Glyco_hydro_27/36_CS"/>
</dbReference>
<evidence type="ECO:0000259" key="9">
    <source>
        <dbReference type="Pfam" id="PF17801"/>
    </source>
</evidence>
<dbReference type="EMBL" id="LXWW01000136">
    <property type="protein sequence ID" value="OAO15520.1"/>
    <property type="molecule type" value="Genomic_DNA"/>
</dbReference>
<feature type="domain" description="Alpha galactosidase C-terminal" evidence="9">
    <location>
        <begin position="320"/>
        <end position="391"/>
    </location>
</feature>
<keyword evidence="4 8" id="KW-0732">Signal</keyword>
<keyword evidence="7" id="KW-1015">Disulfide bond</keyword>
<dbReference type="GO" id="GO:0016139">
    <property type="term" value="P:glycoside catabolic process"/>
    <property type="evidence" value="ECO:0007669"/>
    <property type="project" value="TreeGrafter"/>
</dbReference>
<keyword evidence="5 7" id="KW-0378">Hydrolase</keyword>
<feature type="signal peptide" evidence="8">
    <location>
        <begin position="1"/>
        <end position="21"/>
    </location>
</feature>
<dbReference type="OrthoDB" id="5795902at2759"/>
<comment type="caution">
    <text evidence="10">The sequence shown here is derived from an EMBL/GenBank/DDBJ whole genome shotgun (WGS) entry which is preliminary data.</text>
</comment>
<dbReference type="PANTHER" id="PTHR11452">
    <property type="entry name" value="ALPHA-GALACTOSIDASE/ALPHA-N-ACETYLGALACTOSAMINIDASE"/>
    <property type="match status" value="1"/>
</dbReference>
<name>A0A196SEN1_BLAHN</name>
<evidence type="ECO:0000313" key="10">
    <source>
        <dbReference type="EMBL" id="OAO15520.1"/>
    </source>
</evidence>
<keyword evidence="6 7" id="KW-0326">Glycosidase</keyword>
<accession>A0A196SEN1</accession>
<evidence type="ECO:0000256" key="4">
    <source>
        <dbReference type="ARBA" id="ARBA00022729"/>
    </source>
</evidence>
<evidence type="ECO:0000256" key="6">
    <source>
        <dbReference type="ARBA" id="ARBA00023295"/>
    </source>
</evidence>
<dbReference type="Proteomes" id="UP000078348">
    <property type="component" value="Unassembled WGS sequence"/>
</dbReference>
<dbReference type="SUPFAM" id="SSF51011">
    <property type="entry name" value="Glycosyl hydrolase domain"/>
    <property type="match status" value="1"/>
</dbReference>
<proteinExistence type="inferred from homology"/>
<evidence type="ECO:0000256" key="1">
    <source>
        <dbReference type="ARBA" id="ARBA00001255"/>
    </source>
</evidence>
<sequence>MKFVAILAILAVAYTLNNGLALTPPMGWMQWEQFRCNIDCKNHPKDCISENLFVDMIDRLSEDGWLNYGYDMVNIDDCWMTHDRDENGRLYPDPERFPHGIKWLADYAHSKGVKLGIYNDYGTKTCGGYMGSEGYLQKDAQTFAEWEVDYLKMDGCYSQLLDQNDAYPAMTRFLNETGRKIVYSCSWPAYDMAMDYAPLPPNCNLWRNWDDIECNWRSIKSIIDKFGNETKWAQYAGPGHWNDADMIVVGLKGGTLTEDESKSHFAIWSILASPLIMSNDLRELPDWARRIVQNKEIIAVDQDVMGKQGIRMTPFEEVRSVWARPLANGDFAVALHNHGEEVVDITLNFNILGKGNKYSVRDLYEHKELGVFTDAFVAESVPVHGVTMLRITPVA</sequence>
<evidence type="ECO:0000256" key="5">
    <source>
        <dbReference type="ARBA" id="ARBA00022801"/>
    </source>
</evidence>
<dbReference type="GO" id="GO:0005737">
    <property type="term" value="C:cytoplasm"/>
    <property type="evidence" value="ECO:0007669"/>
    <property type="project" value="TreeGrafter"/>
</dbReference>
<dbReference type="InterPro" id="IPR013780">
    <property type="entry name" value="Glyco_hydro_b"/>
</dbReference>
<comment type="catalytic activity">
    <reaction evidence="1 7">
        <text>Hydrolysis of terminal, non-reducing alpha-D-galactose residues in alpha-D-galactosides, including galactose oligosaccharides, galactomannans and galactolipids.</text>
        <dbReference type="EC" id="3.2.1.22"/>
    </reaction>
</comment>
<evidence type="ECO:0000256" key="3">
    <source>
        <dbReference type="ARBA" id="ARBA00012755"/>
    </source>
</evidence>
<dbReference type="PANTHER" id="PTHR11452:SF83">
    <property type="entry name" value="ALPHA-GALACTOSIDASE"/>
    <property type="match status" value="1"/>
</dbReference>
<gene>
    <name evidence="10" type="ORF">AV274_2762</name>
</gene>
<comment type="similarity">
    <text evidence="2 7">Belongs to the glycosyl hydrolase 27 family.</text>
</comment>
<dbReference type="AlphaFoldDB" id="A0A196SEN1"/>
<evidence type="ECO:0000313" key="11">
    <source>
        <dbReference type="Proteomes" id="UP000078348"/>
    </source>
</evidence>
<evidence type="ECO:0000256" key="7">
    <source>
        <dbReference type="RuleBase" id="RU361168"/>
    </source>
</evidence>
<dbReference type="InterPro" id="IPR041233">
    <property type="entry name" value="Melibiase_C"/>
</dbReference>
<feature type="chain" id="PRO_5008274579" description="Alpha-galactosidase" evidence="8">
    <location>
        <begin position="22"/>
        <end position="395"/>
    </location>
</feature>
<dbReference type="Gene3D" id="2.60.40.1180">
    <property type="entry name" value="Golgi alpha-mannosidase II"/>
    <property type="match status" value="1"/>
</dbReference>
<dbReference type="SUPFAM" id="SSF51445">
    <property type="entry name" value="(Trans)glycosidases"/>
    <property type="match status" value="1"/>
</dbReference>
<dbReference type="EC" id="3.2.1.22" evidence="3 7"/>
<keyword evidence="11" id="KW-1185">Reference proteome</keyword>
<dbReference type="Pfam" id="PF16499">
    <property type="entry name" value="Melibiase_2"/>
    <property type="match status" value="1"/>
</dbReference>
<dbReference type="InterPro" id="IPR002241">
    <property type="entry name" value="Glyco_hydro_27"/>
</dbReference>
<dbReference type="FunFam" id="3.20.20.70:FF:000197">
    <property type="entry name" value="Alpha-galactosidase"/>
    <property type="match status" value="1"/>
</dbReference>
<dbReference type="Gene3D" id="3.20.20.70">
    <property type="entry name" value="Aldolase class I"/>
    <property type="match status" value="1"/>
</dbReference>
<dbReference type="InterPro" id="IPR017853">
    <property type="entry name" value="GH"/>
</dbReference>
<dbReference type="STRING" id="478820.A0A196SEN1"/>
<dbReference type="InterPro" id="IPR013785">
    <property type="entry name" value="Aldolase_TIM"/>
</dbReference>